<gene>
    <name evidence="4" type="ORF">CWE22_11280</name>
</gene>
<dbReference type="PROSITE" id="PS51724">
    <property type="entry name" value="SPOR"/>
    <property type="match status" value="1"/>
</dbReference>
<proteinExistence type="predicted"/>
<dbReference type="RefSeq" id="WP_169931598.1">
    <property type="nucleotide sequence ID" value="NZ_PIPR01000004.1"/>
</dbReference>
<feature type="domain" description="SPOR" evidence="3">
    <location>
        <begin position="111"/>
        <end position="192"/>
    </location>
</feature>
<keyword evidence="4" id="KW-0132">Cell division</keyword>
<dbReference type="SUPFAM" id="SSF110997">
    <property type="entry name" value="Sporulation related repeat"/>
    <property type="match status" value="1"/>
</dbReference>
<feature type="compositionally biased region" description="Basic residues" evidence="1">
    <location>
        <begin position="9"/>
        <end position="30"/>
    </location>
</feature>
<keyword evidence="2" id="KW-0472">Membrane</keyword>
<reference evidence="5" key="1">
    <citation type="journal article" date="2018" name="Front. Microbiol.">
        <title>Genome-Based Analysis Reveals the Taxonomy and Diversity of the Family Idiomarinaceae.</title>
        <authorList>
            <person name="Liu Y."/>
            <person name="Lai Q."/>
            <person name="Shao Z."/>
        </authorList>
    </citation>
    <scope>NUCLEOTIDE SEQUENCE [LARGE SCALE GENOMIC DNA]</scope>
    <source>
        <strain evidence="5">KYW314</strain>
    </source>
</reference>
<dbReference type="PANTHER" id="PTHR38687">
    <property type="entry name" value="CELL DIVISION PROTEIN DEDD-RELATED"/>
    <property type="match status" value="1"/>
</dbReference>
<feature type="transmembrane region" description="Helical" evidence="2">
    <location>
        <begin position="33"/>
        <end position="53"/>
    </location>
</feature>
<evidence type="ECO:0000259" key="3">
    <source>
        <dbReference type="PROSITE" id="PS51724"/>
    </source>
</evidence>
<dbReference type="Pfam" id="PF05036">
    <property type="entry name" value="SPOR"/>
    <property type="match status" value="1"/>
</dbReference>
<accession>A0A7Z7ESW6</accession>
<dbReference type="InterPro" id="IPR007730">
    <property type="entry name" value="SPOR-like_dom"/>
</dbReference>
<name>A0A7Z7ESW6_9GAMM</name>
<sequence>MDYANRGRPPQKKGKKSAPKGRKPAGKKGGKPVPWGMLIIACVVVAGFVWFLATISGKSEQPTVTTEQALPVPAEQPQAQPESTLPDKPDERWQYIEELENHEVQVDVPEREIGPPKLMQCGSFRQLDDANTLKARIAMAGLESQVRESNGSNGRWYRVILGPYETKRDAERDRHKLQRVQVFNCQIWNWNL</sequence>
<evidence type="ECO:0000256" key="1">
    <source>
        <dbReference type="SAM" id="MobiDB-lite"/>
    </source>
</evidence>
<dbReference type="Gene3D" id="3.30.70.1070">
    <property type="entry name" value="Sporulation related repeat"/>
    <property type="match status" value="1"/>
</dbReference>
<feature type="region of interest" description="Disordered" evidence="1">
    <location>
        <begin position="60"/>
        <end position="88"/>
    </location>
</feature>
<feature type="region of interest" description="Disordered" evidence="1">
    <location>
        <begin position="1"/>
        <end position="30"/>
    </location>
</feature>
<dbReference type="EMBL" id="PIPR01000004">
    <property type="protein sequence ID" value="RUO38999.1"/>
    <property type="molecule type" value="Genomic_DNA"/>
</dbReference>
<keyword evidence="5" id="KW-1185">Reference proteome</keyword>
<keyword evidence="2" id="KW-0812">Transmembrane</keyword>
<protein>
    <submittedName>
        <fullName evidence="4">Cell division protein FtsN</fullName>
    </submittedName>
</protein>
<keyword evidence="4" id="KW-0131">Cell cycle</keyword>
<dbReference type="InterPro" id="IPR052521">
    <property type="entry name" value="Cell_div_SPOR-domain"/>
</dbReference>
<dbReference type="PANTHER" id="PTHR38687:SF2">
    <property type="entry name" value="CELL DIVISION PROTEIN FTSN"/>
    <property type="match status" value="1"/>
</dbReference>
<dbReference type="GO" id="GO:0051301">
    <property type="term" value="P:cell division"/>
    <property type="evidence" value="ECO:0007669"/>
    <property type="project" value="UniProtKB-KW"/>
</dbReference>
<dbReference type="InterPro" id="IPR036680">
    <property type="entry name" value="SPOR-like_sf"/>
</dbReference>
<feature type="compositionally biased region" description="Low complexity" evidence="1">
    <location>
        <begin position="67"/>
        <end position="82"/>
    </location>
</feature>
<evidence type="ECO:0000256" key="2">
    <source>
        <dbReference type="SAM" id="Phobius"/>
    </source>
</evidence>
<dbReference type="AlphaFoldDB" id="A0A7Z7ESW6"/>
<evidence type="ECO:0000313" key="5">
    <source>
        <dbReference type="Proteomes" id="UP000287766"/>
    </source>
</evidence>
<dbReference type="GO" id="GO:0042834">
    <property type="term" value="F:peptidoglycan binding"/>
    <property type="evidence" value="ECO:0007669"/>
    <property type="project" value="InterPro"/>
</dbReference>
<organism evidence="4 5">
    <name type="scientific">Pseudidiomarina aestuarii</name>
    <dbReference type="NCBI Taxonomy" id="624146"/>
    <lineage>
        <taxon>Bacteria</taxon>
        <taxon>Pseudomonadati</taxon>
        <taxon>Pseudomonadota</taxon>
        <taxon>Gammaproteobacteria</taxon>
        <taxon>Alteromonadales</taxon>
        <taxon>Idiomarinaceae</taxon>
        <taxon>Pseudidiomarina</taxon>
    </lineage>
</organism>
<dbReference type="Proteomes" id="UP000287766">
    <property type="component" value="Unassembled WGS sequence"/>
</dbReference>
<keyword evidence="2" id="KW-1133">Transmembrane helix</keyword>
<evidence type="ECO:0000313" key="4">
    <source>
        <dbReference type="EMBL" id="RUO38999.1"/>
    </source>
</evidence>
<comment type="caution">
    <text evidence="4">The sequence shown here is derived from an EMBL/GenBank/DDBJ whole genome shotgun (WGS) entry which is preliminary data.</text>
</comment>